<evidence type="ECO:0008006" key="3">
    <source>
        <dbReference type="Google" id="ProtNLM"/>
    </source>
</evidence>
<comment type="caution">
    <text evidence="1">The sequence shown here is derived from an EMBL/GenBank/DDBJ whole genome shotgun (WGS) entry which is preliminary data.</text>
</comment>
<dbReference type="EMBL" id="JAULSN010000001">
    <property type="protein sequence ID" value="KAK3382654.1"/>
    <property type="molecule type" value="Genomic_DNA"/>
</dbReference>
<name>A0AAE0NJG3_9PEZI</name>
<evidence type="ECO:0000313" key="1">
    <source>
        <dbReference type="EMBL" id="KAK3382654.1"/>
    </source>
</evidence>
<dbReference type="AlphaFoldDB" id="A0AAE0NJG3"/>
<proteinExistence type="predicted"/>
<organism evidence="1 2">
    <name type="scientific">Lasiosphaeria ovina</name>
    <dbReference type="NCBI Taxonomy" id="92902"/>
    <lineage>
        <taxon>Eukaryota</taxon>
        <taxon>Fungi</taxon>
        <taxon>Dikarya</taxon>
        <taxon>Ascomycota</taxon>
        <taxon>Pezizomycotina</taxon>
        <taxon>Sordariomycetes</taxon>
        <taxon>Sordariomycetidae</taxon>
        <taxon>Sordariales</taxon>
        <taxon>Lasiosphaeriaceae</taxon>
        <taxon>Lasiosphaeria</taxon>
    </lineage>
</organism>
<gene>
    <name evidence="1" type="ORF">B0T24DRAFT_686789</name>
</gene>
<dbReference type="Pfam" id="PF14273">
    <property type="entry name" value="DUF4360"/>
    <property type="match status" value="1"/>
</dbReference>
<sequence>MKITSLVYGLASAHAALSSPLHAALAKFADIVPFSQDEITINSVRTSGSGCPQRAVTIDISEDRTVVTLGFDEFQTFFGRRYGNSNTSRDKNCDIRLNLHYPSGYTFAVLDATYHGFAQLDSGVVGNVSSSYSFPDDRRAGRAGRSSATQTTIEGGGTYADGAVYTKHDVVPVAARVAGPCDGKNTTLLIRTRINLNSNNSSASGTLTGDDASIAFTQQVHFGWAACDPSATN</sequence>
<evidence type="ECO:0000313" key="2">
    <source>
        <dbReference type="Proteomes" id="UP001287356"/>
    </source>
</evidence>
<dbReference type="InterPro" id="IPR025649">
    <property type="entry name" value="DUF4360"/>
</dbReference>
<dbReference type="PANTHER" id="PTHR38847">
    <property type="match status" value="1"/>
</dbReference>
<reference evidence="1" key="2">
    <citation type="submission" date="2023-06" db="EMBL/GenBank/DDBJ databases">
        <authorList>
            <consortium name="Lawrence Berkeley National Laboratory"/>
            <person name="Haridas S."/>
            <person name="Hensen N."/>
            <person name="Bonometti L."/>
            <person name="Westerberg I."/>
            <person name="Brannstrom I.O."/>
            <person name="Guillou S."/>
            <person name="Cros-Aarteil S."/>
            <person name="Calhoun S."/>
            <person name="Kuo A."/>
            <person name="Mondo S."/>
            <person name="Pangilinan J."/>
            <person name="Riley R."/>
            <person name="Labutti K."/>
            <person name="Andreopoulos B."/>
            <person name="Lipzen A."/>
            <person name="Chen C."/>
            <person name="Yanf M."/>
            <person name="Daum C."/>
            <person name="Ng V."/>
            <person name="Clum A."/>
            <person name="Steindorff A."/>
            <person name="Ohm R."/>
            <person name="Martin F."/>
            <person name="Silar P."/>
            <person name="Natvig D."/>
            <person name="Lalanne C."/>
            <person name="Gautier V."/>
            <person name="Ament-Velasquez S.L."/>
            <person name="Kruys A."/>
            <person name="Hutchinson M.I."/>
            <person name="Powell A.J."/>
            <person name="Barry K."/>
            <person name="Miller A.N."/>
            <person name="Grigoriev I.V."/>
            <person name="Debuchy R."/>
            <person name="Gladieux P."/>
            <person name="Thoren M.H."/>
            <person name="Johannesson H."/>
        </authorList>
    </citation>
    <scope>NUCLEOTIDE SEQUENCE</scope>
    <source>
        <strain evidence="1">CBS 958.72</strain>
    </source>
</reference>
<accession>A0AAE0NJG3</accession>
<protein>
    <recommendedName>
        <fullName evidence="3">Secreted protein</fullName>
    </recommendedName>
</protein>
<dbReference type="PANTHER" id="PTHR38847:SF1">
    <property type="entry name" value="PSEUDOURIDINE SYNTHASE RSUA_RLUA-LIKE DOMAIN-CONTAINING PROTEIN"/>
    <property type="match status" value="1"/>
</dbReference>
<reference evidence="1" key="1">
    <citation type="journal article" date="2023" name="Mol. Phylogenet. Evol.">
        <title>Genome-scale phylogeny and comparative genomics of the fungal order Sordariales.</title>
        <authorList>
            <person name="Hensen N."/>
            <person name="Bonometti L."/>
            <person name="Westerberg I."/>
            <person name="Brannstrom I.O."/>
            <person name="Guillou S."/>
            <person name="Cros-Aarteil S."/>
            <person name="Calhoun S."/>
            <person name="Haridas S."/>
            <person name="Kuo A."/>
            <person name="Mondo S."/>
            <person name="Pangilinan J."/>
            <person name="Riley R."/>
            <person name="LaButti K."/>
            <person name="Andreopoulos B."/>
            <person name="Lipzen A."/>
            <person name="Chen C."/>
            <person name="Yan M."/>
            <person name="Daum C."/>
            <person name="Ng V."/>
            <person name="Clum A."/>
            <person name="Steindorff A."/>
            <person name="Ohm R.A."/>
            <person name="Martin F."/>
            <person name="Silar P."/>
            <person name="Natvig D.O."/>
            <person name="Lalanne C."/>
            <person name="Gautier V."/>
            <person name="Ament-Velasquez S.L."/>
            <person name="Kruys A."/>
            <person name="Hutchinson M.I."/>
            <person name="Powell A.J."/>
            <person name="Barry K."/>
            <person name="Miller A.N."/>
            <person name="Grigoriev I.V."/>
            <person name="Debuchy R."/>
            <person name="Gladieux P."/>
            <person name="Hiltunen Thoren M."/>
            <person name="Johannesson H."/>
        </authorList>
    </citation>
    <scope>NUCLEOTIDE SEQUENCE</scope>
    <source>
        <strain evidence="1">CBS 958.72</strain>
    </source>
</reference>
<dbReference type="Proteomes" id="UP001287356">
    <property type="component" value="Unassembled WGS sequence"/>
</dbReference>
<keyword evidence="2" id="KW-1185">Reference proteome</keyword>